<feature type="compositionally biased region" description="Acidic residues" evidence="2">
    <location>
        <begin position="370"/>
        <end position="381"/>
    </location>
</feature>
<accession>A0A0M9W9H3</accession>
<proteinExistence type="inferred from homology"/>
<name>A0A0M9W9H3_9EURO</name>
<dbReference type="PANTHER" id="PTHR33099:SF14">
    <property type="entry name" value="PROLYL 4-HYDROXYLASE ALPHA SUBUNIT FE(2+) 2OG DIOXYGENASE DOMAIN-CONTAINING PROTEIN"/>
    <property type="match status" value="1"/>
</dbReference>
<gene>
    <name evidence="4" type="ORF">ACN38_g12874</name>
</gene>
<keyword evidence="1" id="KW-0560">Oxidoreductase</keyword>
<evidence type="ECO:0000313" key="4">
    <source>
        <dbReference type="EMBL" id="KOS36385.1"/>
    </source>
</evidence>
<dbReference type="Pfam" id="PF13640">
    <property type="entry name" value="2OG-FeII_Oxy_3"/>
    <property type="match status" value="1"/>
</dbReference>
<comment type="similarity">
    <text evidence="1">Belongs to the iron/ascorbate-dependent oxidoreductase family.</text>
</comment>
<dbReference type="PROSITE" id="PS51471">
    <property type="entry name" value="FE2OG_OXY"/>
    <property type="match status" value="1"/>
</dbReference>
<dbReference type="GO" id="GO:0016491">
    <property type="term" value="F:oxidoreductase activity"/>
    <property type="evidence" value="ECO:0007669"/>
    <property type="project" value="UniProtKB-KW"/>
</dbReference>
<dbReference type="STRING" id="229535.A0A0M9W9H3"/>
<feature type="domain" description="Fe2OG dioxygenase" evidence="3">
    <location>
        <begin position="178"/>
        <end position="274"/>
    </location>
</feature>
<dbReference type="InterPro" id="IPR005123">
    <property type="entry name" value="Oxoglu/Fe-dep_dioxygenase_dom"/>
</dbReference>
<dbReference type="EMBL" id="LHQQ01000470">
    <property type="protein sequence ID" value="KOS36385.1"/>
    <property type="molecule type" value="Genomic_DNA"/>
</dbReference>
<protein>
    <recommendedName>
        <fullName evidence="3">Fe2OG dioxygenase domain-containing protein</fullName>
    </recommendedName>
</protein>
<sequence length="481" mass="53112">MASSIGAVSGEKDTQSTAPSLTNLAFKEVCRQLEAFVVGDKASASFVCGGLTPIDTKSIAGSTSPPPISVSPPVRICWYTDGDNISRVLTLPLDSNADSKSTSDNLHQLVVGCEPASFGKGQEEVLDPRYRKARKLEPRHFFTSFHPSDFGILQNVEQILLPNFNTLSQNTLPFRKLSAELYKLNVYSGPSGLFRQHVDTPRSQSQIGSLVVCLPSPFKGGNLVVQHEGKQVSFDWSHQSASAIQWAAFYSDCEHQIETVTEGERITLTYNLYVTEPVGGSIPPSLIIDPKSLPVHSFMKELVMEPAIMKEGGAFGFYCSHAYPHTSDEAPMLLPRALKGADLVLYSVFKSLGIQINVVPVIMEDDYKEEDYDDYEEDNSEQPEKGEQQQSEKVRVGHKLHPYVASDHMTEEGESSLRALDWAWPGKHRPEVTWIGSPTHQKMALSHIAYGNEPSQSTIYSYAAMIAEIPPFQERQGLTDA</sequence>
<feature type="region of interest" description="Disordered" evidence="2">
    <location>
        <begin position="370"/>
        <end position="395"/>
    </location>
</feature>
<dbReference type="GO" id="GO:0046872">
    <property type="term" value="F:metal ion binding"/>
    <property type="evidence" value="ECO:0007669"/>
    <property type="project" value="UniProtKB-KW"/>
</dbReference>
<evidence type="ECO:0000259" key="3">
    <source>
        <dbReference type="PROSITE" id="PS51471"/>
    </source>
</evidence>
<reference evidence="4 5" key="1">
    <citation type="submission" date="2015-08" db="EMBL/GenBank/DDBJ databases">
        <title>Genome sequencing of Penicillium nordicum.</title>
        <authorList>
            <person name="Nguyen H.D."/>
            <person name="Seifert K.A."/>
        </authorList>
    </citation>
    <scope>NUCLEOTIDE SEQUENCE [LARGE SCALE GENOMIC DNA]</scope>
    <source>
        <strain evidence="4 5">DAOMC 185683</strain>
    </source>
</reference>
<evidence type="ECO:0000256" key="2">
    <source>
        <dbReference type="SAM" id="MobiDB-lite"/>
    </source>
</evidence>
<evidence type="ECO:0000313" key="5">
    <source>
        <dbReference type="Proteomes" id="UP000037696"/>
    </source>
</evidence>
<organism evidence="4 5">
    <name type="scientific">Penicillium nordicum</name>
    <dbReference type="NCBI Taxonomy" id="229535"/>
    <lineage>
        <taxon>Eukaryota</taxon>
        <taxon>Fungi</taxon>
        <taxon>Dikarya</taxon>
        <taxon>Ascomycota</taxon>
        <taxon>Pezizomycotina</taxon>
        <taxon>Eurotiomycetes</taxon>
        <taxon>Eurotiomycetidae</taxon>
        <taxon>Eurotiales</taxon>
        <taxon>Aspergillaceae</taxon>
        <taxon>Penicillium</taxon>
    </lineage>
</organism>
<dbReference type="Gene3D" id="2.60.120.620">
    <property type="entry name" value="q2cbj1_9rhob like domain"/>
    <property type="match status" value="1"/>
</dbReference>
<dbReference type="OrthoDB" id="27483at2759"/>
<dbReference type="Proteomes" id="UP000037696">
    <property type="component" value="Unassembled WGS sequence"/>
</dbReference>
<feature type="compositionally biased region" description="Basic and acidic residues" evidence="2">
    <location>
        <begin position="382"/>
        <end position="395"/>
    </location>
</feature>
<keyword evidence="1" id="KW-0408">Iron</keyword>
<comment type="caution">
    <text evidence="4">The sequence shown here is derived from an EMBL/GenBank/DDBJ whole genome shotgun (WGS) entry which is preliminary data.</text>
</comment>
<dbReference type="AlphaFoldDB" id="A0A0M9W9H3"/>
<keyword evidence="1" id="KW-0479">Metal-binding</keyword>
<evidence type="ECO:0000256" key="1">
    <source>
        <dbReference type="RuleBase" id="RU003682"/>
    </source>
</evidence>
<dbReference type="PANTHER" id="PTHR33099">
    <property type="entry name" value="FE2OG DIOXYGENASE DOMAIN-CONTAINING PROTEIN"/>
    <property type="match status" value="1"/>
</dbReference>
<keyword evidence="5" id="KW-1185">Reference proteome</keyword>
<dbReference type="InterPro" id="IPR044862">
    <property type="entry name" value="Pro_4_hyd_alph_FE2OG_OXY"/>
</dbReference>